<dbReference type="Proteomes" id="UP000638462">
    <property type="component" value="Unassembled WGS sequence"/>
</dbReference>
<evidence type="ECO:0000313" key="1">
    <source>
        <dbReference type="EMBL" id="GGF11952.1"/>
    </source>
</evidence>
<dbReference type="RefSeq" id="WP_188731367.1">
    <property type="nucleotide sequence ID" value="NZ_BMIT01000026.1"/>
</dbReference>
<organism evidence="1 2">
    <name type="scientific">Pseudoalteromonas gelatinilytica</name>
    <dbReference type="NCBI Taxonomy" id="1703256"/>
    <lineage>
        <taxon>Bacteria</taxon>
        <taxon>Pseudomonadati</taxon>
        <taxon>Pseudomonadota</taxon>
        <taxon>Gammaproteobacteria</taxon>
        <taxon>Alteromonadales</taxon>
        <taxon>Pseudoalteromonadaceae</taxon>
        <taxon>Pseudoalteromonas</taxon>
    </lineage>
</organism>
<reference evidence="2" key="1">
    <citation type="journal article" date="2019" name="Int. J. Syst. Evol. Microbiol.">
        <title>The Global Catalogue of Microorganisms (GCM) 10K type strain sequencing project: providing services to taxonomists for standard genome sequencing and annotation.</title>
        <authorList>
            <consortium name="The Broad Institute Genomics Platform"/>
            <consortium name="The Broad Institute Genome Sequencing Center for Infectious Disease"/>
            <person name="Wu L."/>
            <person name="Ma J."/>
        </authorList>
    </citation>
    <scope>NUCLEOTIDE SEQUENCE [LARGE SCALE GENOMIC DNA]</scope>
    <source>
        <strain evidence="2">CGMCC 1.15394</strain>
    </source>
</reference>
<keyword evidence="2" id="KW-1185">Reference proteome</keyword>
<proteinExistence type="predicted"/>
<protein>
    <submittedName>
        <fullName evidence="1">Uncharacterized protein</fullName>
    </submittedName>
</protein>
<evidence type="ECO:0000313" key="2">
    <source>
        <dbReference type="Proteomes" id="UP000638462"/>
    </source>
</evidence>
<name>A0ABQ1UB75_9GAMM</name>
<sequence>MKLILVGLGVLGGIYLSYEYPTVAKQVWDTAWHYFLIAFNWLESKVGQL</sequence>
<comment type="caution">
    <text evidence="1">The sequence shown here is derived from an EMBL/GenBank/DDBJ whole genome shotgun (WGS) entry which is preliminary data.</text>
</comment>
<accession>A0ABQ1UB75</accession>
<gene>
    <name evidence="1" type="ORF">GCM10008027_41010</name>
</gene>
<dbReference type="EMBL" id="BMIT01000026">
    <property type="protein sequence ID" value="GGF11952.1"/>
    <property type="molecule type" value="Genomic_DNA"/>
</dbReference>